<dbReference type="EMBL" id="WBZC01000031">
    <property type="protein sequence ID" value="KAB3534130.1"/>
    <property type="molecule type" value="Genomic_DNA"/>
</dbReference>
<feature type="transmembrane region" description="Helical" evidence="4">
    <location>
        <begin position="82"/>
        <end position="109"/>
    </location>
</feature>
<keyword evidence="4" id="KW-1133">Transmembrane helix</keyword>
<feature type="transmembrane region" description="Helical" evidence="4">
    <location>
        <begin position="154"/>
        <end position="176"/>
    </location>
</feature>
<feature type="transmembrane region" description="Helical" evidence="4">
    <location>
        <begin position="121"/>
        <end position="142"/>
    </location>
</feature>
<keyword evidence="1" id="KW-0597">Phosphoprotein</keyword>
<dbReference type="AlphaFoldDB" id="A0A6I0EYV2"/>
<name>A0A6I0EYV2_9FIRM</name>
<evidence type="ECO:0000256" key="2">
    <source>
        <dbReference type="ARBA" id="ARBA00022679"/>
    </source>
</evidence>
<dbReference type="SUPFAM" id="SSF55890">
    <property type="entry name" value="Sporulation response regulatory protein Spo0B"/>
    <property type="match status" value="1"/>
</dbReference>
<dbReference type="Gene3D" id="1.10.287.130">
    <property type="match status" value="1"/>
</dbReference>
<dbReference type="Gene3D" id="3.30.565.10">
    <property type="entry name" value="Histidine kinase-like ATPase, C-terminal domain"/>
    <property type="match status" value="1"/>
</dbReference>
<feature type="transmembrane region" description="Helical" evidence="4">
    <location>
        <begin position="32"/>
        <end position="49"/>
    </location>
</feature>
<dbReference type="SUPFAM" id="SSF55874">
    <property type="entry name" value="ATPase domain of HSP90 chaperone/DNA topoisomerase II/histidine kinase"/>
    <property type="match status" value="1"/>
</dbReference>
<evidence type="ECO:0000259" key="6">
    <source>
        <dbReference type="Pfam" id="PF14689"/>
    </source>
</evidence>
<keyword evidence="4" id="KW-0812">Transmembrane</keyword>
<dbReference type="OrthoDB" id="1634477at2"/>
<dbReference type="PANTHER" id="PTHR40448">
    <property type="entry name" value="TWO-COMPONENT SENSOR HISTIDINE KINASE"/>
    <property type="match status" value="1"/>
</dbReference>
<gene>
    <name evidence="7" type="ORF">F8154_09335</name>
</gene>
<dbReference type="Pfam" id="PF14689">
    <property type="entry name" value="SPOB_a"/>
    <property type="match status" value="1"/>
</dbReference>
<dbReference type="PANTHER" id="PTHR40448:SF1">
    <property type="entry name" value="TWO-COMPONENT SENSOR HISTIDINE KINASE"/>
    <property type="match status" value="1"/>
</dbReference>
<keyword evidence="4" id="KW-0472">Membrane</keyword>
<feature type="transmembrane region" description="Helical" evidence="4">
    <location>
        <begin position="55"/>
        <end position="75"/>
    </location>
</feature>
<dbReference type="InterPro" id="IPR036890">
    <property type="entry name" value="HATPase_C_sf"/>
</dbReference>
<sequence>MDGMIMNLATSTIDTFLIYYSIQTLAKEKPRIIYIIPAVATVILLNTFSNIVFGLANAIATLIVLFLTSLIYSLILKKGPLYIFSLTLITAVLIFAIEIIFINIIVIVFGLSPADLLSVNLYKILAIIITKSLFFIIIRYGLSKINVQRAFDRKAIVPITVVLLFNMIITFMTFLLFKNIEITSLIDYISLIGMAAGTITFSWVVIMIMRRIIAQNEKELIWTMREKEYQNQRVYFSSLEEIVNTMKAQRHDFNNHISIIYGMIHLGKNKEAEKYIKELGESVSELNDIVQVNHPVITALVNVKKQKSSSEGITMDLDIELPQELSFDYIDLSIILGNLLDNAIEAGKEADEKEIDVRLYTKGNYMIINIVNTKSQVNIYQENDGSNRFTSKKDSDNHGFGLLNVKQVVYRYKGIIRIEDKGDLFEVNIALPLGDDGY</sequence>
<dbReference type="GO" id="GO:0000155">
    <property type="term" value="F:phosphorelay sensor kinase activity"/>
    <property type="evidence" value="ECO:0007669"/>
    <property type="project" value="InterPro"/>
</dbReference>
<dbReference type="InterPro" id="IPR039506">
    <property type="entry name" value="SPOB_a"/>
</dbReference>
<dbReference type="Pfam" id="PF14501">
    <property type="entry name" value="HATPase_c_5"/>
    <property type="match status" value="1"/>
</dbReference>
<dbReference type="InterPro" id="IPR016120">
    <property type="entry name" value="Sig_transdc_His_kin_SpoOB"/>
</dbReference>
<dbReference type="Proteomes" id="UP000432715">
    <property type="component" value="Unassembled WGS sequence"/>
</dbReference>
<dbReference type="GO" id="GO:0042802">
    <property type="term" value="F:identical protein binding"/>
    <property type="evidence" value="ECO:0007669"/>
    <property type="project" value="TreeGrafter"/>
</dbReference>
<keyword evidence="2" id="KW-0808">Transferase</keyword>
<dbReference type="InterPro" id="IPR032834">
    <property type="entry name" value="NatK-like_C"/>
</dbReference>
<protein>
    <submittedName>
        <fullName evidence="7">GHKL domain-containing protein</fullName>
    </submittedName>
</protein>
<evidence type="ECO:0000259" key="5">
    <source>
        <dbReference type="Pfam" id="PF14501"/>
    </source>
</evidence>
<feature type="transmembrane region" description="Helical" evidence="4">
    <location>
        <begin position="188"/>
        <end position="209"/>
    </location>
</feature>
<comment type="caution">
    <text evidence="7">The sequence shown here is derived from an EMBL/GenBank/DDBJ whole genome shotgun (WGS) entry which is preliminary data.</text>
</comment>
<accession>A0A6I0EYV2</accession>
<evidence type="ECO:0000256" key="1">
    <source>
        <dbReference type="ARBA" id="ARBA00022553"/>
    </source>
</evidence>
<evidence type="ECO:0000256" key="4">
    <source>
        <dbReference type="SAM" id="Phobius"/>
    </source>
</evidence>
<reference evidence="7 8" key="1">
    <citation type="submission" date="2019-10" db="EMBL/GenBank/DDBJ databases">
        <title>Alkaliphilus serpentinus sp. nov. and Alkaliphilus pronyensis sp. nov., two novel anaerobic alkaliphilic species isolated from the serpentinized-hosted hydrothermal field of the Prony Bay (New Caledonia).</title>
        <authorList>
            <person name="Postec A."/>
        </authorList>
    </citation>
    <scope>NUCLEOTIDE SEQUENCE [LARGE SCALE GENOMIC DNA]</scope>
    <source>
        <strain evidence="7 8">LacV</strain>
    </source>
</reference>
<evidence type="ECO:0000313" key="8">
    <source>
        <dbReference type="Proteomes" id="UP000432715"/>
    </source>
</evidence>
<dbReference type="RefSeq" id="WP_151861351.1">
    <property type="nucleotide sequence ID" value="NZ_WBZC01000031.1"/>
</dbReference>
<feature type="domain" description="Sensor histidine kinase NatK-like C-terminal" evidence="5">
    <location>
        <begin position="329"/>
        <end position="432"/>
    </location>
</feature>
<evidence type="ECO:0000256" key="3">
    <source>
        <dbReference type="ARBA" id="ARBA00022777"/>
    </source>
</evidence>
<feature type="domain" description="SpoOB alpha-helical" evidence="6">
    <location>
        <begin position="234"/>
        <end position="290"/>
    </location>
</feature>
<proteinExistence type="predicted"/>
<organism evidence="7 8">
    <name type="scientific">Alkaliphilus pronyensis</name>
    <dbReference type="NCBI Taxonomy" id="1482732"/>
    <lineage>
        <taxon>Bacteria</taxon>
        <taxon>Bacillati</taxon>
        <taxon>Bacillota</taxon>
        <taxon>Clostridia</taxon>
        <taxon>Peptostreptococcales</taxon>
        <taxon>Natronincolaceae</taxon>
        <taxon>Alkaliphilus</taxon>
    </lineage>
</organism>
<keyword evidence="3" id="KW-0418">Kinase</keyword>
<keyword evidence="8" id="KW-1185">Reference proteome</keyword>
<evidence type="ECO:0000313" key="7">
    <source>
        <dbReference type="EMBL" id="KAB3534130.1"/>
    </source>
</evidence>